<protein>
    <submittedName>
        <fullName evidence="3">Glycosyltransferase family 9 protein</fullName>
    </submittedName>
</protein>
<organism evidence="3 4">
    <name type="scientific">Asaia lannensis NBRC 102526</name>
    <dbReference type="NCBI Taxonomy" id="1307926"/>
    <lineage>
        <taxon>Bacteria</taxon>
        <taxon>Pseudomonadati</taxon>
        <taxon>Pseudomonadota</taxon>
        <taxon>Alphaproteobacteria</taxon>
        <taxon>Acetobacterales</taxon>
        <taxon>Acetobacteraceae</taxon>
        <taxon>Asaia</taxon>
    </lineage>
</organism>
<dbReference type="EMBL" id="JAMXQU010000002">
    <property type="protein sequence ID" value="MCO6158984.1"/>
    <property type="molecule type" value="Genomic_DNA"/>
</dbReference>
<keyword evidence="4" id="KW-1185">Reference proteome</keyword>
<reference evidence="3 4" key="1">
    <citation type="submission" date="2022-06" db="EMBL/GenBank/DDBJ databases">
        <title>Whole-genome of Asaia lannensis strain LMG 27011T.</title>
        <authorList>
            <person name="Sombolestani A."/>
        </authorList>
    </citation>
    <scope>NUCLEOTIDE SEQUENCE [LARGE SCALE GENOMIC DNA]</scope>
    <source>
        <strain evidence="3 4">NBRC 102526</strain>
    </source>
</reference>
<evidence type="ECO:0000256" key="1">
    <source>
        <dbReference type="ARBA" id="ARBA00022676"/>
    </source>
</evidence>
<dbReference type="Pfam" id="PF01075">
    <property type="entry name" value="Glyco_transf_9"/>
    <property type="match status" value="1"/>
</dbReference>
<dbReference type="CDD" id="cd03789">
    <property type="entry name" value="GT9_LPS_heptosyltransferase"/>
    <property type="match status" value="1"/>
</dbReference>
<keyword evidence="2" id="KW-0808">Transferase</keyword>
<dbReference type="Gene3D" id="3.40.50.2000">
    <property type="entry name" value="Glycogen Phosphorylase B"/>
    <property type="match status" value="2"/>
</dbReference>
<dbReference type="InterPro" id="IPR051199">
    <property type="entry name" value="LPS_LOS_Heptosyltrfase"/>
</dbReference>
<keyword evidence="1" id="KW-0328">Glycosyltransferase</keyword>
<comment type="caution">
    <text evidence="3">The sequence shown here is derived from an EMBL/GenBank/DDBJ whole genome shotgun (WGS) entry which is preliminary data.</text>
</comment>
<evidence type="ECO:0000256" key="2">
    <source>
        <dbReference type="ARBA" id="ARBA00022679"/>
    </source>
</evidence>
<proteinExistence type="predicted"/>
<dbReference type="RefSeq" id="WP_252848534.1">
    <property type="nucleotide sequence ID" value="NZ_BAPW01000012.1"/>
</dbReference>
<gene>
    <name evidence="3" type="ORF">NF685_02935</name>
</gene>
<name>A0ABT1CG36_9PROT</name>
<accession>A0ABT1CG36</accession>
<dbReference type="InterPro" id="IPR002201">
    <property type="entry name" value="Glyco_trans_9"/>
</dbReference>
<evidence type="ECO:0000313" key="3">
    <source>
        <dbReference type="EMBL" id="MCO6158984.1"/>
    </source>
</evidence>
<evidence type="ECO:0000313" key="4">
    <source>
        <dbReference type="Proteomes" id="UP001523401"/>
    </source>
</evidence>
<dbReference type="SUPFAM" id="SSF53756">
    <property type="entry name" value="UDP-Glycosyltransferase/glycogen phosphorylase"/>
    <property type="match status" value="1"/>
</dbReference>
<dbReference type="Proteomes" id="UP001523401">
    <property type="component" value="Unassembled WGS sequence"/>
</dbReference>
<sequence>MKRILFITANRLGDAVISSGVLAELMRRYPKARITVACGPVAAGFFAPCPAVDRVIVLTKKPYDLHWLGLWWTCARVFWDLVIDLRGSGLSLFLPAMRRRILRGGRRPGARIGHLAGLFQGDVTLMPRTWSRPEQTRLAAEILPPTRRYGAIAPTANWEGKIWPAANFIEVARRMRAQGLMPVVFYGPGDEEKALARPVLEALAQDMPSDREMVRDLGGQYSLGMVAALLARCSLFVGNDSGLMHLAAAAGTPTLGLFGPSRASEYAPTGPRACFVSAPGPEGEAPIAGLTIETVWQAAASLLANEG</sequence>
<dbReference type="PANTHER" id="PTHR30160">
    <property type="entry name" value="TETRAACYLDISACCHARIDE 4'-KINASE-RELATED"/>
    <property type="match status" value="1"/>
</dbReference>